<reference evidence="1" key="1">
    <citation type="submission" date="2020-09" db="EMBL/GenBank/DDBJ databases">
        <authorList>
            <person name="Won Y."/>
        </authorList>
    </citation>
    <scope>NUCLEOTIDE SEQUENCE</scope>
    <source>
        <strain evidence="1">Wonlab-2016</strain>
        <tissue evidence="1">Foot muscle</tissue>
    </source>
</reference>
<name>A0ABD0LBW2_9CAEN</name>
<comment type="caution">
    <text evidence="1">The sequence shown here is derived from an EMBL/GenBank/DDBJ whole genome shotgun (WGS) entry which is preliminary data.</text>
</comment>
<proteinExistence type="predicted"/>
<evidence type="ECO:0000313" key="2">
    <source>
        <dbReference type="EMBL" id="KAK7501598.1"/>
    </source>
</evidence>
<accession>A0ABD0LBW2</accession>
<dbReference type="EMBL" id="JACVVK020000063">
    <property type="protein sequence ID" value="KAK7496882.1"/>
    <property type="molecule type" value="Genomic_DNA"/>
</dbReference>
<organism evidence="1 3">
    <name type="scientific">Batillaria attramentaria</name>
    <dbReference type="NCBI Taxonomy" id="370345"/>
    <lineage>
        <taxon>Eukaryota</taxon>
        <taxon>Metazoa</taxon>
        <taxon>Spiralia</taxon>
        <taxon>Lophotrochozoa</taxon>
        <taxon>Mollusca</taxon>
        <taxon>Gastropoda</taxon>
        <taxon>Caenogastropoda</taxon>
        <taxon>Sorbeoconcha</taxon>
        <taxon>Cerithioidea</taxon>
        <taxon>Batillariidae</taxon>
        <taxon>Batillaria</taxon>
    </lineage>
</organism>
<keyword evidence="3" id="KW-1185">Reference proteome</keyword>
<reference evidence="1 3" key="2">
    <citation type="journal article" date="2023" name="Sci. Data">
        <title>Genome assembly of the Korean intertidal mud-creeper Batillaria attramentaria.</title>
        <authorList>
            <person name="Patra A.K."/>
            <person name="Ho P.T."/>
            <person name="Jun S."/>
            <person name="Lee S.J."/>
            <person name="Kim Y."/>
            <person name="Won Y.J."/>
        </authorList>
    </citation>
    <scope>NUCLEOTIDE SEQUENCE [LARGE SCALE GENOMIC DNA]</scope>
    <source>
        <strain evidence="1">Wonlab-2016</strain>
    </source>
</reference>
<sequence>MEGKPSTNTLPDLDLTLNSIGVSGLAQTRPSLLLPLSPTTWRQRAGPEADILQRAWHGGSRSRCFHGHAQCPTDGVNRDFLCPDGLRLEVVHQFVTAV</sequence>
<dbReference type="AlphaFoldDB" id="A0ABD0LBW2"/>
<reference evidence="1" key="3">
    <citation type="submission" date="2023-01" db="EMBL/GenBank/DDBJ databases">
        <authorList>
            <person name="Patra A."/>
        </authorList>
    </citation>
    <scope>NUCLEOTIDE SEQUENCE</scope>
    <source>
        <strain evidence="1">Wonlab-2016</strain>
        <tissue evidence="1">Foot muscle</tissue>
    </source>
</reference>
<evidence type="ECO:0000313" key="3">
    <source>
        <dbReference type="Proteomes" id="UP001519460"/>
    </source>
</evidence>
<protein>
    <submittedName>
        <fullName evidence="1">Uncharacterized protein</fullName>
    </submittedName>
</protein>
<gene>
    <name evidence="2" type="ORF">BaRGS_00007029</name>
    <name evidence="1" type="ORF">BaRGS_00011862</name>
</gene>
<dbReference type="Proteomes" id="UP001519460">
    <property type="component" value="Unassembled WGS sequence"/>
</dbReference>
<dbReference type="EMBL" id="JACVVK020000030">
    <property type="protein sequence ID" value="KAK7501598.1"/>
    <property type="molecule type" value="Genomic_DNA"/>
</dbReference>
<evidence type="ECO:0000313" key="1">
    <source>
        <dbReference type="EMBL" id="KAK7496882.1"/>
    </source>
</evidence>